<gene>
    <name evidence="2" type="ORF">C1SCF055_LOCUS28296</name>
</gene>
<dbReference type="SUPFAM" id="SSF53098">
    <property type="entry name" value="Ribonuclease H-like"/>
    <property type="match status" value="1"/>
</dbReference>
<accession>A0A9P1G9N9</accession>
<dbReference type="SUPFAM" id="SSF56219">
    <property type="entry name" value="DNase I-like"/>
    <property type="match status" value="1"/>
</dbReference>
<evidence type="ECO:0000313" key="3">
    <source>
        <dbReference type="EMBL" id="CAL1155712.1"/>
    </source>
</evidence>
<evidence type="ECO:0000313" key="4">
    <source>
        <dbReference type="EMBL" id="CAL4789649.1"/>
    </source>
</evidence>
<dbReference type="InterPro" id="IPR036691">
    <property type="entry name" value="Endo/exonu/phosph_ase_sf"/>
</dbReference>
<proteinExistence type="predicted"/>
<dbReference type="Proteomes" id="UP001152797">
    <property type="component" value="Unassembled WGS sequence"/>
</dbReference>
<evidence type="ECO:0000313" key="2">
    <source>
        <dbReference type="EMBL" id="CAI4002337.1"/>
    </source>
</evidence>
<reference evidence="3" key="2">
    <citation type="submission" date="2024-04" db="EMBL/GenBank/DDBJ databases">
        <authorList>
            <person name="Chen Y."/>
            <person name="Shah S."/>
            <person name="Dougan E. K."/>
            <person name="Thang M."/>
            <person name="Chan C."/>
        </authorList>
    </citation>
    <scope>NUCLEOTIDE SEQUENCE [LARGE SCALE GENOMIC DNA]</scope>
</reference>
<dbReference type="InterPro" id="IPR036397">
    <property type="entry name" value="RNaseH_sf"/>
</dbReference>
<protein>
    <submittedName>
        <fullName evidence="4">RNase H type-1 domain-containing protein</fullName>
    </submittedName>
</protein>
<dbReference type="InterPro" id="IPR012337">
    <property type="entry name" value="RNaseH-like_sf"/>
</dbReference>
<dbReference type="Gene3D" id="3.30.420.10">
    <property type="entry name" value="Ribonuclease H-like superfamily/Ribonuclease H"/>
    <property type="match status" value="1"/>
</dbReference>
<feature type="region of interest" description="Disordered" evidence="1">
    <location>
        <begin position="135"/>
        <end position="169"/>
    </location>
</feature>
<comment type="caution">
    <text evidence="2">The sequence shown here is derived from an EMBL/GenBank/DDBJ whole genome shotgun (WGS) entry which is preliminary data.</text>
</comment>
<reference evidence="2" key="1">
    <citation type="submission" date="2022-10" db="EMBL/GenBank/DDBJ databases">
        <authorList>
            <person name="Chen Y."/>
            <person name="Dougan E. K."/>
            <person name="Chan C."/>
            <person name="Rhodes N."/>
            <person name="Thang M."/>
        </authorList>
    </citation>
    <scope>NUCLEOTIDE SEQUENCE</scope>
</reference>
<dbReference type="GO" id="GO:0003676">
    <property type="term" value="F:nucleic acid binding"/>
    <property type="evidence" value="ECO:0007669"/>
    <property type="project" value="InterPro"/>
</dbReference>
<dbReference type="EMBL" id="CAMXCT010003089">
    <property type="protein sequence ID" value="CAI4002337.1"/>
    <property type="molecule type" value="Genomic_DNA"/>
</dbReference>
<dbReference type="EMBL" id="CAMXCT020003089">
    <property type="protein sequence ID" value="CAL1155712.1"/>
    <property type="molecule type" value="Genomic_DNA"/>
</dbReference>
<dbReference type="EMBL" id="CAMXCT030003089">
    <property type="protein sequence ID" value="CAL4789649.1"/>
    <property type="molecule type" value="Genomic_DNA"/>
</dbReference>
<name>A0A9P1G9N9_9DINO</name>
<sequence length="1800" mass="204517">MAGSDAVLMNWSHSFTFDPDYTPFWEASIRGLDLAWEMGTLLMTPSSSFSSMSLRPKRSRAFVKRVTFEDEVEIYVGHEVSRSRQPEGEAHPSRHSGQDLMEYDEVSWMSAGWFADNLQHPPHLNRDAAAVFHHQHAVHQDDMDMEEPENTHGEEGASSSSDSDSEQPRRPAIVYTVDMNPMHCRPRWDSYEKLHKDIAYQFDMSIHDITIIHAVQSVPLDLLTARVQPFIAQKPGDVTEGSTFQLVLIDVEFHNAQPSMEPESVRRVKLFPMTVSRKAIIAMLGLEAHCRYVRKACLMWHNGQPVRSQSKSLVNFLHGDYLRVAVPPGRGELRDYHTRDVAQCFRRGYRASNIPTVLEALPDGIGVADMPVIDHFNYIPKAQDLDYDRDAMALFQLPGWSLPAFDYWPPFLSSRSGPPVTTCKVNEHDVREPEMLADDPMEIQEGGRPELDFGDTTAFLQELHPLWIQLSATEREDEGRVLYVRTWYSDHDRFPHCESDRPVRLLSDPWRWLDTIAEAWDDRVDPDARLDLFIVKPTPGRGSDGPRAVPHVIIVQHPRAALSSIHVTKIDTYDSREPKSEQVTVGPRQLRKHFFLQYFGLLGRNAVESLIDCMIWHGDHLLDHTDLMIARHGDSFLVINNHLRDIVAQAASQHASTSSSSLNLLQTQSVVLRKSDIDSDSYAEKERATGRALQLVWRFDKMPHPSYIEVSAQPTREEIQWELNSWGLSWDFILCLERDAIICLPAQVPSTEVFQHYVFVHTEVSDDDWVFLHSSQNLLTPHEILCHLYALGFWRAVILKSEQVYSNITKITFQNQKVSMAPPVQKAKPPLHWPVQQHGQRGPHPFFKKDHSYDSKQLVRTGLTSEDISVLFASQHDLLRTDVADLDLPEEIKQAVAQCDATIANDELDRLLIYADGSSLGTLKQTPPLRAEEEGTGDTWAFLVLGERYDPPGLKFIGWNAHAVHYDSCSNMHVGAHRIGADVAEKEGLAWAAFWRISQNWNIATCFRSDSRTALGQAAGQKGTADMDGTFTFLRGTFQAVEAALAPEEVLYSHVPGHAGEVWNEFCDWLAKQERIKSHYCPRPKFDMSKWRAAVGYVWMLFNSQPDVPLFCGHGLHAPAPDLPPQQDLQQVPQQPTKTSLLKFSLSACTANVGSLSGGPDGHAGKVQYMRKQFSDLKFNFLGLQETRTQEFCSCVDQIYRLASGCAGRHQGVELWVNLSQPYGYLAGQPCLFTTEDFRIVYKDARILLVHVETIHWRCWILVAYAPQSGIALREREDWWQQLHQVLHHRCLRDPLIVLIDANASPGAWDQCVVFTEGLHTSSGTPLLREFSIAQELFMPSTTEAHQGPRETWTDPQGCHSYCIDYVLLSSHFREACAISKIVPELDISPGVWDHEATAVELSWTEYIRAQLHPDVVKTALQRYEPGNWSTDIVTHIDQLNQSVLQGIRDICPPPRRLAKKPFVSDELWQLRAEKLSAKARLKSLAKRRREESLVVLFGLWKTHADLASNQPQQAGHRYWHYMSYLDLSNLRLVGQYYHTSRRLRQGLRQAKGRLIQQQFEDLPDGAPASQILKMLRPLLGPSNLKKLKQTTLPFVRKENGDVCILPNEAVEVWLNFFSKMEGGVRMDLHTQRELWISNLAALRQHEFDIAAEELPRLLDLEAALRRVNPSKATGPDQMHPGICGGAPQILARKLFGPLMKLVVHGQEALQHKGGLLHPVWKAKGRKDCCASYRSILISSHIGKSIHRSIRQHQTTLFTKFLQQEQLGGRPRVPVTLGVHIGRAFMRAKKRHSSSFGRRR</sequence>
<organism evidence="2">
    <name type="scientific">Cladocopium goreaui</name>
    <dbReference type="NCBI Taxonomy" id="2562237"/>
    <lineage>
        <taxon>Eukaryota</taxon>
        <taxon>Sar</taxon>
        <taxon>Alveolata</taxon>
        <taxon>Dinophyceae</taxon>
        <taxon>Suessiales</taxon>
        <taxon>Symbiodiniaceae</taxon>
        <taxon>Cladocopium</taxon>
    </lineage>
</organism>
<evidence type="ECO:0000256" key="1">
    <source>
        <dbReference type="SAM" id="MobiDB-lite"/>
    </source>
</evidence>
<keyword evidence="5" id="KW-1185">Reference proteome</keyword>
<dbReference type="Gene3D" id="3.60.10.10">
    <property type="entry name" value="Endonuclease/exonuclease/phosphatase"/>
    <property type="match status" value="1"/>
</dbReference>
<evidence type="ECO:0000313" key="5">
    <source>
        <dbReference type="Proteomes" id="UP001152797"/>
    </source>
</evidence>